<dbReference type="SUPFAM" id="SSF57850">
    <property type="entry name" value="RING/U-box"/>
    <property type="match status" value="2"/>
</dbReference>
<dbReference type="GO" id="GO:0005525">
    <property type="term" value="F:GTP binding"/>
    <property type="evidence" value="ECO:0007669"/>
    <property type="project" value="InterPro"/>
</dbReference>
<dbReference type="InterPro" id="IPR003191">
    <property type="entry name" value="Guanylate-bd/ATL_C"/>
</dbReference>
<evidence type="ECO:0000313" key="5">
    <source>
        <dbReference type="EMBL" id="OLP92473.1"/>
    </source>
</evidence>
<evidence type="ECO:0000259" key="4">
    <source>
        <dbReference type="Pfam" id="PF02841"/>
    </source>
</evidence>
<sequence>MSACKSVPLIRPVKAPEPQFVVVQEGIDFLRGLEGPLYVVSVVGAMRQGKSFILGLLAGGPGIFRLGHQTRSCTEGVDVFARPHPSGRGRLVFLDVEGQGSTDRNDTYDAALTTVAMLLSSMVVYNCLSVGKSDDVDKLELLSGFMQNIFDRTSEEHGEREAAGSDRFCPALMWLLRDFFLEMVDANGRPCDADTYLEEVLLAPVSGASRVAKDKNRKLNDIKQVMQKRCLRTLPRPIAGDDFRDLQECGLQSPPLLPEFVQKAEKLLSEVNNLPIPKQHNGRCVSGAMLAALTEELVSSIDAKGVPELLTSWQQVCKQETLRAFQQAVMAYDAEWSTGPLPIDDASESHKKALGKSLQVYRSIVLGSGCIDELMQELDRKLESWLAANDAAAEALCSRCLKEQLRTVMQAQEAGDYCVPGGLALYDRATAAALTEFRGSPEARRFPVLAGACVADWVKTHGPARAAICKADDALHQAAKEAEFQCQRQALSELEHAASMEALQKQKILNAKRMEVAKAAHEAEVNRLRGESEALRREHEHLAEKRRQELQLMLQQGRKAEAESFQQTMAFAQEAQATQLRGIQEAMRQSQLHQQGLQRNMSESLRAIAAHQEHVDAAARRAAEIANQEASSPAGLLLPIANFAMSFFPSAAPMIGAAASALTGAFHSACSHAVCDPCLRQLVLSQLPKSREQWQLEILCPEPLCQKRVPQRLVAKVKEADELAKAIDTDGLWPSLGAEVSQRCPLCRKEAAVHVNRVCGHAACESCWLDGLEEKLRWCRENAAMDIPCPHPGCHEGCYDVLRHFESPFLEELELYVREAKVQLVEFSSFAVHGPPGAPGPVCPVCERQSMAVLHCPCGLVAFAFAEFLWSFSVRNLLAVLPPSLTQGFQEQRALVKTQQQELKYTGRSSAPSLQSPNDRRLFPYAVPRNLRAGPPPACVVCGEDAMVLLHPPCCPKDHAACQTCWARWGEERGESNLHEEDWLCPGYSFTGRYVLQEFQAVAAWLYDGSGRWYVNSDLGKSGLNSVDCPQPGCVGLGYLGFDTVMCFICEHQWDATEGILGEETELPEGEEAESEFVQDLPIVVASILVTEAAVAGVKVKRCPKCHEYIEKNGGGGLGWLSGSGEGKS</sequence>
<dbReference type="PANTHER" id="PTHR10751">
    <property type="entry name" value="GUANYLATE BINDING PROTEIN"/>
    <property type="match status" value="1"/>
</dbReference>
<keyword evidence="6" id="KW-1185">Reference proteome</keyword>
<accession>A0A1Q9DB78</accession>
<dbReference type="OrthoDB" id="2135133at2759"/>
<feature type="domain" description="Guanylate-binding protein N-terminal" evidence="3">
    <location>
        <begin position="19"/>
        <end position="270"/>
    </location>
</feature>
<dbReference type="InterPro" id="IPR027417">
    <property type="entry name" value="P-loop_NTPase"/>
</dbReference>
<feature type="coiled-coil region" evidence="2">
    <location>
        <begin position="511"/>
        <end position="545"/>
    </location>
</feature>
<evidence type="ECO:0000259" key="3">
    <source>
        <dbReference type="Pfam" id="PF02263"/>
    </source>
</evidence>
<protein>
    <submittedName>
        <fullName evidence="5">Guanylate-binding protein 3</fullName>
    </submittedName>
</protein>
<dbReference type="Pfam" id="PF02841">
    <property type="entry name" value="GBP_C"/>
    <property type="match status" value="1"/>
</dbReference>
<dbReference type="GO" id="GO:0003924">
    <property type="term" value="F:GTPase activity"/>
    <property type="evidence" value="ECO:0007669"/>
    <property type="project" value="InterPro"/>
</dbReference>
<evidence type="ECO:0000313" key="6">
    <source>
        <dbReference type="Proteomes" id="UP000186817"/>
    </source>
</evidence>
<keyword evidence="2" id="KW-0175">Coiled coil</keyword>
<dbReference type="SUPFAM" id="SSF48340">
    <property type="entry name" value="Interferon-induced guanylate-binding protein 1 (GBP1), C-terminal domain"/>
    <property type="match status" value="1"/>
</dbReference>
<gene>
    <name evidence="5" type="primary">GBP3</name>
    <name evidence="5" type="ORF">AK812_SmicGene25738</name>
</gene>
<name>A0A1Q9DB78_SYMMI</name>
<dbReference type="Gene3D" id="1.20.1000.10">
    <property type="entry name" value="Guanylate-binding protein, C-terminal domain"/>
    <property type="match status" value="1"/>
</dbReference>
<keyword evidence="1" id="KW-0378">Hydrolase</keyword>
<dbReference type="Proteomes" id="UP000186817">
    <property type="component" value="Unassembled WGS sequence"/>
</dbReference>
<dbReference type="InterPro" id="IPR015894">
    <property type="entry name" value="Guanylate-bd_N"/>
</dbReference>
<organism evidence="5 6">
    <name type="scientific">Symbiodinium microadriaticum</name>
    <name type="common">Dinoflagellate</name>
    <name type="synonym">Zooxanthella microadriatica</name>
    <dbReference type="NCBI Taxonomy" id="2951"/>
    <lineage>
        <taxon>Eukaryota</taxon>
        <taxon>Sar</taxon>
        <taxon>Alveolata</taxon>
        <taxon>Dinophyceae</taxon>
        <taxon>Suessiales</taxon>
        <taxon>Symbiodiniaceae</taxon>
        <taxon>Symbiodinium</taxon>
    </lineage>
</organism>
<dbReference type="EMBL" id="LSRX01000621">
    <property type="protein sequence ID" value="OLP92473.1"/>
    <property type="molecule type" value="Genomic_DNA"/>
</dbReference>
<proteinExistence type="predicted"/>
<dbReference type="AlphaFoldDB" id="A0A1Q9DB78"/>
<comment type="caution">
    <text evidence="5">The sequence shown here is derived from an EMBL/GenBank/DDBJ whole genome shotgun (WGS) entry which is preliminary data.</text>
</comment>
<dbReference type="SUPFAM" id="SSF52540">
    <property type="entry name" value="P-loop containing nucleoside triphosphate hydrolases"/>
    <property type="match status" value="1"/>
</dbReference>
<feature type="domain" description="Guanylate-binding protein/Atlastin C-terminal" evidence="4">
    <location>
        <begin position="282"/>
        <end position="568"/>
    </location>
</feature>
<evidence type="ECO:0000256" key="2">
    <source>
        <dbReference type="SAM" id="Coils"/>
    </source>
</evidence>
<reference evidence="5 6" key="1">
    <citation type="submission" date="2016-02" db="EMBL/GenBank/DDBJ databases">
        <title>Genome analysis of coral dinoflagellate symbionts highlights evolutionary adaptations to a symbiotic lifestyle.</title>
        <authorList>
            <person name="Aranda M."/>
            <person name="Li Y."/>
            <person name="Liew Y.J."/>
            <person name="Baumgarten S."/>
            <person name="Simakov O."/>
            <person name="Wilson M."/>
            <person name="Piel J."/>
            <person name="Ashoor H."/>
            <person name="Bougouffa S."/>
            <person name="Bajic V.B."/>
            <person name="Ryu T."/>
            <person name="Ravasi T."/>
            <person name="Bayer T."/>
            <person name="Micklem G."/>
            <person name="Kim H."/>
            <person name="Bhak J."/>
            <person name="Lajeunesse T.C."/>
            <person name="Voolstra C.R."/>
        </authorList>
    </citation>
    <scope>NUCLEOTIDE SEQUENCE [LARGE SCALE GENOMIC DNA]</scope>
    <source>
        <strain evidence="5 6">CCMP2467</strain>
    </source>
</reference>
<dbReference type="Pfam" id="PF02263">
    <property type="entry name" value="GBP"/>
    <property type="match status" value="1"/>
</dbReference>
<evidence type="ECO:0000256" key="1">
    <source>
        <dbReference type="ARBA" id="ARBA00022801"/>
    </source>
</evidence>
<dbReference type="Gene3D" id="3.40.50.300">
    <property type="entry name" value="P-loop containing nucleotide triphosphate hydrolases"/>
    <property type="match status" value="1"/>
</dbReference>
<dbReference type="InterPro" id="IPR036543">
    <property type="entry name" value="Guanylate-bd_C_sf"/>
</dbReference>